<protein>
    <recommendedName>
        <fullName evidence="3">MoaD/ThiS family protein</fullName>
    </recommendedName>
</protein>
<dbReference type="RefSeq" id="WP_394303256.1">
    <property type="nucleotide sequence ID" value="NZ_JBHMQT010000053.1"/>
</dbReference>
<dbReference type="SUPFAM" id="SSF54285">
    <property type="entry name" value="MoaD/ThiS"/>
    <property type="match status" value="1"/>
</dbReference>
<accession>A0ABV6UAQ7</accession>
<keyword evidence="2" id="KW-1185">Reference proteome</keyword>
<evidence type="ECO:0008006" key="3">
    <source>
        <dbReference type="Google" id="ProtNLM"/>
    </source>
</evidence>
<proteinExistence type="predicted"/>
<sequence>MTLTVGLRGYPEAVLAADVVTLDVNSGVTAGAVVQSLARTSSGLGEALIRPDGEPRQAAKVLVDGTLVSHETQIRTGSSVTVVAALPCDG</sequence>
<organism evidence="1 2">
    <name type="scientific">Sphaerimonospora cavernae</name>
    <dbReference type="NCBI Taxonomy" id="1740611"/>
    <lineage>
        <taxon>Bacteria</taxon>
        <taxon>Bacillati</taxon>
        <taxon>Actinomycetota</taxon>
        <taxon>Actinomycetes</taxon>
        <taxon>Streptosporangiales</taxon>
        <taxon>Streptosporangiaceae</taxon>
        <taxon>Sphaerimonospora</taxon>
    </lineage>
</organism>
<dbReference type="Proteomes" id="UP001589870">
    <property type="component" value="Unassembled WGS sequence"/>
</dbReference>
<dbReference type="Gene3D" id="3.10.20.30">
    <property type="match status" value="1"/>
</dbReference>
<comment type="caution">
    <text evidence="1">The sequence shown here is derived from an EMBL/GenBank/DDBJ whole genome shotgun (WGS) entry which is preliminary data.</text>
</comment>
<dbReference type="InterPro" id="IPR016155">
    <property type="entry name" value="Mopterin_synth/thiamin_S_b"/>
</dbReference>
<evidence type="ECO:0000313" key="1">
    <source>
        <dbReference type="EMBL" id="MFC0865219.1"/>
    </source>
</evidence>
<gene>
    <name evidence="1" type="ORF">ACFHYQ_23265</name>
</gene>
<name>A0ABV6UAQ7_9ACTN</name>
<dbReference type="EMBL" id="JBHMQT010000053">
    <property type="protein sequence ID" value="MFC0865219.1"/>
    <property type="molecule type" value="Genomic_DNA"/>
</dbReference>
<evidence type="ECO:0000313" key="2">
    <source>
        <dbReference type="Proteomes" id="UP001589870"/>
    </source>
</evidence>
<dbReference type="InterPro" id="IPR012675">
    <property type="entry name" value="Beta-grasp_dom_sf"/>
</dbReference>
<reference evidence="1 2" key="1">
    <citation type="submission" date="2024-09" db="EMBL/GenBank/DDBJ databases">
        <authorList>
            <person name="Sun Q."/>
            <person name="Mori K."/>
        </authorList>
    </citation>
    <scope>NUCLEOTIDE SEQUENCE [LARGE SCALE GENOMIC DNA]</scope>
    <source>
        <strain evidence="1 2">TBRC 1851</strain>
    </source>
</reference>